<dbReference type="EMBL" id="GBRH01219865">
    <property type="protein sequence ID" value="JAD78030.1"/>
    <property type="molecule type" value="Transcribed_RNA"/>
</dbReference>
<organism evidence="2">
    <name type="scientific">Arundo donax</name>
    <name type="common">Giant reed</name>
    <name type="synonym">Donax arundinaceus</name>
    <dbReference type="NCBI Taxonomy" id="35708"/>
    <lineage>
        <taxon>Eukaryota</taxon>
        <taxon>Viridiplantae</taxon>
        <taxon>Streptophyta</taxon>
        <taxon>Embryophyta</taxon>
        <taxon>Tracheophyta</taxon>
        <taxon>Spermatophyta</taxon>
        <taxon>Magnoliopsida</taxon>
        <taxon>Liliopsida</taxon>
        <taxon>Poales</taxon>
        <taxon>Poaceae</taxon>
        <taxon>PACMAD clade</taxon>
        <taxon>Arundinoideae</taxon>
        <taxon>Arundineae</taxon>
        <taxon>Arundo</taxon>
    </lineage>
</organism>
<dbReference type="AlphaFoldDB" id="A0A0A9CXB2"/>
<protein>
    <submittedName>
        <fullName evidence="2">Umc1139</fullName>
    </submittedName>
</protein>
<dbReference type="Pfam" id="PF08825">
    <property type="entry name" value="E2_bind"/>
    <property type="match status" value="1"/>
</dbReference>
<evidence type="ECO:0000259" key="1">
    <source>
        <dbReference type="SMART" id="SM01181"/>
    </source>
</evidence>
<reference evidence="2" key="2">
    <citation type="journal article" date="2015" name="Data Brief">
        <title>Shoot transcriptome of the giant reed, Arundo donax.</title>
        <authorList>
            <person name="Barrero R.A."/>
            <person name="Guerrero F.D."/>
            <person name="Moolhuijzen P."/>
            <person name="Goolsby J.A."/>
            <person name="Tidwell J."/>
            <person name="Bellgard S.E."/>
            <person name="Bellgard M.I."/>
        </authorList>
    </citation>
    <scope>NUCLEOTIDE SEQUENCE</scope>
    <source>
        <tissue evidence="2">Shoot tissue taken approximately 20 cm above the soil surface</tissue>
    </source>
</reference>
<dbReference type="GO" id="GO:0019781">
    <property type="term" value="F:NEDD8 activating enzyme activity"/>
    <property type="evidence" value="ECO:0007669"/>
    <property type="project" value="InterPro"/>
</dbReference>
<dbReference type="InterPro" id="IPR014929">
    <property type="entry name" value="E2-binding"/>
</dbReference>
<dbReference type="GO" id="GO:0045116">
    <property type="term" value="P:protein neddylation"/>
    <property type="evidence" value="ECO:0007669"/>
    <property type="project" value="UniProtKB-UniPathway"/>
</dbReference>
<dbReference type="SUPFAM" id="SSF69572">
    <property type="entry name" value="Activating enzymes of the ubiquitin-like proteins"/>
    <property type="match status" value="1"/>
</dbReference>
<dbReference type="InterPro" id="IPR035985">
    <property type="entry name" value="Ubiquitin-activating_enz"/>
</dbReference>
<reference evidence="2" key="1">
    <citation type="submission" date="2014-09" db="EMBL/GenBank/DDBJ databases">
        <authorList>
            <person name="Magalhaes I.L.F."/>
            <person name="Oliveira U."/>
            <person name="Santos F.R."/>
            <person name="Vidigal T.H.D.A."/>
            <person name="Brescovit A.D."/>
            <person name="Santos A.J."/>
        </authorList>
    </citation>
    <scope>NUCLEOTIDE SEQUENCE</scope>
    <source>
        <tissue evidence="2">Shoot tissue taken approximately 20 cm above the soil surface</tissue>
    </source>
</reference>
<dbReference type="Gene3D" id="3.40.50.720">
    <property type="entry name" value="NAD(P)-binding Rossmann-like Domain"/>
    <property type="match status" value="1"/>
</dbReference>
<sequence>MQWIYSEALKRAELFGISGVTYSLTQGVVKNIIPAIASTNAIISAACALEAFKLVSGCSKSVSNYLTYNGLDGTHVKVTEFVRDKDCLVCGPGTLIELDTSSTLSEFIKMLEEHPILRMSKASVMHEGNNLYMQSPEVLEQMTQPNLSIPMFELLKGVPFATVHATGMAENNGKKVSSLRKLRVAFKGVEEASKMDTTESS</sequence>
<proteinExistence type="predicted"/>
<dbReference type="UniPathway" id="UPA00885"/>
<dbReference type="Gene3D" id="3.10.290.20">
    <property type="entry name" value="Ubiquitin-like 2 activating enzyme e1b. Chain: B, domain 3"/>
    <property type="match status" value="1"/>
</dbReference>
<dbReference type="SMART" id="SM01181">
    <property type="entry name" value="E2_bind"/>
    <property type="match status" value="1"/>
</dbReference>
<evidence type="ECO:0000313" key="2">
    <source>
        <dbReference type="EMBL" id="JAD78030.1"/>
    </source>
</evidence>
<name>A0A0A9CXB2_ARUDO</name>
<dbReference type="FunFam" id="3.10.290.20:FF:000006">
    <property type="entry name" value="NEDD8-activating enzyme E1 catalytic subunit"/>
    <property type="match status" value="1"/>
</dbReference>
<feature type="domain" description="E2 binding" evidence="1">
    <location>
        <begin position="96"/>
        <end position="187"/>
    </location>
</feature>
<accession>A0A0A9CXB2</accession>